<gene>
    <name evidence="1" type="ORF">ACFFHF_17275</name>
</gene>
<accession>A0ABV6KUI5</accession>
<dbReference type="EMBL" id="JBHLUU010000114">
    <property type="protein sequence ID" value="MFC0476958.1"/>
    <property type="molecule type" value="Genomic_DNA"/>
</dbReference>
<dbReference type="Proteomes" id="UP001589738">
    <property type="component" value="Unassembled WGS sequence"/>
</dbReference>
<organism evidence="1 2">
    <name type="scientific">Robertmurraya beringensis</name>
    <dbReference type="NCBI Taxonomy" id="641660"/>
    <lineage>
        <taxon>Bacteria</taxon>
        <taxon>Bacillati</taxon>
        <taxon>Bacillota</taxon>
        <taxon>Bacilli</taxon>
        <taxon>Bacillales</taxon>
        <taxon>Bacillaceae</taxon>
        <taxon>Robertmurraya</taxon>
    </lineage>
</organism>
<dbReference type="RefSeq" id="WP_377058700.1">
    <property type="nucleotide sequence ID" value="NZ_JBHLUU010000114.1"/>
</dbReference>
<name>A0ABV6KUI5_9BACI</name>
<sequence length="210" mass="24062">MLKLVIDNTKKTNDAEAITCRNSCEYFDEKTEKCGIHLSVDVDSAYEASKCGLFLHKSMMIPELHRKTVQSRFDLIEEEDNHLLDDQEIWEFAGKKVYKSTYKYPLEPDFSAFREDAYWYISPCKTFGCWVVNLCKKPMLTPIDREHAVTGWTPKVYKSPIPLHDHKSSIPLASKAVWVVDEEGYGQYGLLANGVVTNFSSGPKPVNWVK</sequence>
<reference evidence="1 2" key="1">
    <citation type="submission" date="2024-09" db="EMBL/GenBank/DDBJ databases">
        <authorList>
            <person name="Sun Q."/>
            <person name="Mori K."/>
        </authorList>
    </citation>
    <scope>NUCLEOTIDE SEQUENCE [LARGE SCALE GENOMIC DNA]</scope>
    <source>
        <strain evidence="1 2">CGMCC 1.9126</strain>
    </source>
</reference>
<keyword evidence="2" id="KW-1185">Reference proteome</keyword>
<protein>
    <submittedName>
        <fullName evidence="1">Uncharacterized protein</fullName>
    </submittedName>
</protein>
<evidence type="ECO:0000313" key="1">
    <source>
        <dbReference type="EMBL" id="MFC0476958.1"/>
    </source>
</evidence>
<comment type="caution">
    <text evidence="1">The sequence shown here is derived from an EMBL/GenBank/DDBJ whole genome shotgun (WGS) entry which is preliminary data.</text>
</comment>
<evidence type="ECO:0000313" key="2">
    <source>
        <dbReference type="Proteomes" id="UP001589738"/>
    </source>
</evidence>
<proteinExistence type="predicted"/>